<protein>
    <submittedName>
        <fullName evidence="1">Uncharacterized protein</fullName>
    </submittedName>
</protein>
<sequence length="84" mass="9278">MSQSTTTTSSEVFEGLFIVNVRVRVRLGQAVRKIPGYGSALAEQCGKRHLPVFLAQSVRKTQGYGSALEKQWGQRPDTGPPMER</sequence>
<dbReference type="EMBL" id="JARK01001721">
    <property type="protein sequence ID" value="EYB81369.1"/>
    <property type="molecule type" value="Genomic_DNA"/>
</dbReference>
<comment type="caution">
    <text evidence="1">The sequence shown here is derived from an EMBL/GenBank/DDBJ whole genome shotgun (WGS) entry which is preliminary data.</text>
</comment>
<evidence type="ECO:0000313" key="2">
    <source>
        <dbReference type="Proteomes" id="UP000024635"/>
    </source>
</evidence>
<dbReference type="Proteomes" id="UP000024635">
    <property type="component" value="Unassembled WGS sequence"/>
</dbReference>
<keyword evidence="2" id="KW-1185">Reference proteome</keyword>
<proteinExistence type="predicted"/>
<evidence type="ECO:0000313" key="1">
    <source>
        <dbReference type="EMBL" id="EYB81369.1"/>
    </source>
</evidence>
<name>A0A016RTR7_9BILA</name>
<dbReference type="AlphaFoldDB" id="A0A016RTR7"/>
<accession>A0A016RTR7</accession>
<organism evidence="1 2">
    <name type="scientific">Ancylostoma ceylanicum</name>
    <dbReference type="NCBI Taxonomy" id="53326"/>
    <lineage>
        <taxon>Eukaryota</taxon>
        <taxon>Metazoa</taxon>
        <taxon>Ecdysozoa</taxon>
        <taxon>Nematoda</taxon>
        <taxon>Chromadorea</taxon>
        <taxon>Rhabditida</taxon>
        <taxon>Rhabditina</taxon>
        <taxon>Rhabditomorpha</taxon>
        <taxon>Strongyloidea</taxon>
        <taxon>Ancylostomatidae</taxon>
        <taxon>Ancylostomatinae</taxon>
        <taxon>Ancylostoma</taxon>
    </lineage>
</organism>
<reference evidence="2" key="1">
    <citation type="journal article" date="2015" name="Nat. Genet.">
        <title>The genome and transcriptome of the zoonotic hookworm Ancylostoma ceylanicum identify infection-specific gene families.</title>
        <authorList>
            <person name="Schwarz E.M."/>
            <person name="Hu Y."/>
            <person name="Antoshechkin I."/>
            <person name="Miller M.M."/>
            <person name="Sternberg P.W."/>
            <person name="Aroian R.V."/>
        </authorList>
    </citation>
    <scope>NUCLEOTIDE SEQUENCE</scope>
    <source>
        <strain evidence="2">HY135</strain>
    </source>
</reference>
<gene>
    <name evidence="1" type="primary">Acey_s0385.g420</name>
    <name evidence="1" type="ORF">Y032_0385g420</name>
</gene>